<reference evidence="1" key="1">
    <citation type="journal article" date="2015" name="Nature">
        <title>Complex archaea that bridge the gap between prokaryotes and eukaryotes.</title>
        <authorList>
            <person name="Spang A."/>
            <person name="Saw J.H."/>
            <person name="Jorgensen S.L."/>
            <person name="Zaremba-Niedzwiedzka K."/>
            <person name="Martijn J."/>
            <person name="Lind A.E."/>
            <person name="van Eijk R."/>
            <person name="Schleper C."/>
            <person name="Guy L."/>
            <person name="Ettema T.J."/>
        </authorList>
    </citation>
    <scope>NUCLEOTIDE SEQUENCE</scope>
</reference>
<sequence length="62" mass="7455">MKCRYCEKEAIWISDTDPKIGLCDKHNEISEKLADLDVLGFSYLPNLFRRIFFTQLKKRRFI</sequence>
<dbReference type="EMBL" id="LAZR01001003">
    <property type="protein sequence ID" value="KKN52822.1"/>
    <property type="molecule type" value="Genomic_DNA"/>
</dbReference>
<gene>
    <name evidence="1" type="ORF">LCGC14_0608710</name>
</gene>
<protein>
    <submittedName>
        <fullName evidence="1">Uncharacterized protein</fullName>
    </submittedName>
</protein>
<comment type="caution">
    <text evidence="1">The sequence shown here is derived from an EMBL/GenBank/DDBJ whole genome shotgun (WGS) entry which is preliminary data.</text>
</comment>
<dbReference type="AlphaFoldDB" id="A0A0F9RSL2"/>
<organism evidence="1">
    <name type="scientific">marine sediment metagenome</name>
    <dbReference type="NCBI Taxonomy" id="412755"/>
    <lineage>
        <taxon>unclassified sequences</taxon>
        <taxon>metagenomes</taxon>
        <taxon>ecological metagenomes</taxon>
    </lineage>
</organism>
<accession>A0A0F9RSL2</accession>
<evidence type="ECO:0000313" key="1">
    <source>
        <dbReference type="EMBL" id="KKN52822.1"/>
    </source>
</evidence>
<dbReference type="InterPro" id="IPR046645">
    <property type="entry name" value="DUF6757"/>
</dbReference>
<name>A0A0F9RSL2_9ZZZZ</name>
<proteinExistence type="predicted"/>
<dbReference type="Pfam" id="PF20542">
    <property type="entry name" value="DUF6757"/>
    <property type="match status" value="1"/>
</dbReference>